<keyword evidence="7" id="KW-0325">Glycoprotein</keyword>
<dbReference type="Proteomes" id="UP000024376">
    <property type="component" value="Unassembled WGS sequence"/>
</dbReference>
<gene>
    <name evidence="10" type="ORF">M419DRAFT_128533</name>
</gene>
<dbReference type="EMBL" id="KI911143">
    <property type="protein sequence ID" value="ETS03235.1"/>
    <property type="molecule type" value="Genomic_DNA"/>
</dbReference>
<evidence type="ECO:0000256" key="3">
    <source>
        <dbReference type="ARBA" id="ARBA00022525"/>
    </source>
</evidence>
<evidence type="ECO:0000256" key="2">
    <source>
        <dbReference type="ARBA" id="ARBA00005964"/>
    </source>
</evidence>
<evidence type="ECO:0000256" key="8">
    <source>
        <dbReference type="RuleBase" id="RU361235"/>
    </source>
</evidence>
<name>A0A024SD01_HYPJR</name>
<dbReference type="KEGG" id="trr:M419DRAFT_128533"/>
<evidence type="ECO:0000256" key="7">
    <source>
        <dbReference type="ARBA" id="ARBA00023180"/>
    </source>
</evidence>
<reference evidence="11" key="1">
    <citation type="journal article" date="2013" name="Ind. Biotechnol.">
        <title>Comparative genomics analysis of Trichoderma reesei strains.</title>
        <authorList>
            <person name="Koike H."/>
            <person name="Aerts A."/>
            <person name="LaButti K."/>
            <person name="Grigoriev I.V."/>
            <person name="Baker S.E."/>
        </authorList>
    </citation>
    <scope>NUCLEOTIDE SEQUENCE [LARGE SCALE GENOMIC DNA]</scope>
    <source>
        <strain evidence="11">ATCC 56765 / BCRC 32924 / NRRL 11460 / Rut C-30</strain>
    </source>
</reference>
<accession>A0A024SD01</accession>
<keyword evidence="5 8" id="KW-0378">Hydrolase</keyword>
<comment type="similarity">
    <text evidence="2 8">Belongs to the type-B carboxylesterase/lipase family.</text>
</comment>
<dbReference type="Gene3D" id="3.40.50.1820">
    <property type="entry name" value="alpha/beta hydrolase"/>
    <property type="match status" value="1"/>
</dbReference>
<protein>
    <recommendedName>
        <fullName evidence="8">Carboxylic ester hydrolase</fullName>
        <ecNumber evidence="8">3.1.1.-</ecNumber>
    </recommendedName>
</protein>
<evidence type="ECO:0000256" key="1">
    <source>
        <dbReference type="ARBA" id="ARBA00004613"/>
    </source>
</evidence>
<dbReference type="AlphaFoldDB" id="A0A024SD01"/>
<dbReference type="Pfam" id="PF00135">
    <property type="entry name" value="COesterase"/>
    <property type="match status" value="1"/>
</dbReference>
<dbReference type="InterPro" id="IPR002018">
    <property type="entry name" value="CarbesteraseB"/>
</dbReference>
<dbReference type="ESTHER" id="hypjq-g0rg60">
    <property type="family name" value="Fungal_carboxylesterase_lipase"/>
</dbReference>
<feature type="domain" description="Carboxylesterase type B" evidence="9">
    <location>
        <begin position="38"/>
        <end position="566"/>
    </location>
</feature>
<dbReference type="PROSITE" id="PS00122">
    <property type="entry name" value="CARBOXYLESTERASE_B_1"/>
    <property type="match status" value="1"/>
</dbReference>
<proteinExistence type="inferred from homology"/>
<keyword evidence="3" id="KW-0964">Secreted</keyword>
<evidence type="ECO:0000256" key="5">
    <source>
        <dbReference type="ARBA" id="ARBA00022801"/>
    </source>
</evidence>
<organism evidence="10 11">
    <name type="scientific">Hypocrea jecorina (strain ATCC 56765 / BCRC 32924 / NRRL 11460 / Rut C-30)</name>
    <name type="common">Trichoderma reesei</name>
    <dbReference type="NCBI Taxonomy" id="1344414"/>
    <lineage>
        <taxon>Eukaryota</taxon>
        <taxon>Fungi</taxon>
        <taxon>Dikarya</taxon>
        <taxon>Ascomycota</taxon>
        <taxon>Pezizomycotina</taxon>
        <taxon>Sordariomycetes</taxon>
        <taxon>Hypocreomycetidae</taxon>
        <taxon>Hypocreales</taxon>
        <taxon>Hypocreaceae</taxon>
        <taxon>Trichoderma</taxon>
    </lineage>
</organism>
<evidence type="ECO:0000256" key="4">
    <source>
        <dbReference type="ARBA" id="ARBA00022729"/>
    </source>
</evidence>
<dbReference type="PANTHER" id="PTHR11559">
    <property type="entry name" value="CARBOXYLESTERASE"/>
    <property type="match status" value="1"/>
</dbReference>
<evidence type="ECO:0000259" key="9">
    <source>
        <dbReference type="Pfam" id="PF00135"/>
    </source>
</evidence>
<dbReference type="InterPro" id="IPR019826">
    <property type="entry name" value="Carboxylesterase_B_AS"/>
</dbReference>
<dbReference type="GO" id="GO:0005576">
    <property type="term" value="C:extracellular region"/>
    <property type="evidence" value="ECO:0007669"/>
    <property type="project" value="UniProtKB-SubCell"/>
</dbReference>
<dbReference type="SUPFAM" id="SSF53474">
    <property type="entry name" value="alpha/beta-Hydrolases"/>
    <property type="match status" value="1"/>
</dbReference>
<evidence type="ECO:0000256" key="6">
    <source>
        <dbReference type="ARBA" id="ARBA00023098"/>
    </source>
</evidence>
<dbReference type="FunFam" id="3.40.50.1820:FF:000213">
    <property type="entry name" value="Carboxylic ester hydrolase"/>
    <property type="match status" value="1"/>
</dbReference>
<dbReference type="InterPro" id="IPR029058">
    <property type="entry name" value="AB_hydrolase_fold"/>
</dbReference>
<evidence type="ECO:0000313" key="10">
    <source>
        <dbReference type="EMBL" id="ETS03235.1"/>
    </source>
</evidence>
<sequence>MKAAILSIAAGLLPLIAAVHTSVHTFSVEAREEAAIASVTIPSGTIIGTAGETVETFNGIPYADAPIGDLRFRPPVKLSRDLGTFDATGTPRSCPQGPILTLKGLSNVADALVAGAIVNDTSGESEAPTSGEDCLTINVQRPKGVRAGAGLPVLFWIFGGGFLAGSTAGYNATQLIETGLLHDQPFIFVAVNYRVAAWGFMPGKEILAEGSGNAGLLDQRMGLEWVADNIEAFGGDPGKVTIWGESAGAISVFDQLVLFDGDASYNGNSLFRGAIMNSGSATPTDPLDSDKAQAIYDTVAVAANCTGTDSLSCLRNLDNDVFTVAANSVPGIISYSSLALSYLPRPDGRVLTDSPDALQRAGKFHQVPMIIGTQEDEGTLFSLTQRNMSTTEKIVEYLSAYYFHNADTEQVTEFVNTYSSDPRDGSPYRTGYLFEGYPGKKRIAAILGDIVFNLVRRISLQTFASVAPTVLTWSYFSSYKYNPLLGLFGTYHGSDIGVLFKDSNDKYPTISGRTYYLNFVHNLDPNIGTEVDVFWPQWKQDKKLLQFKANSNGLLDDTYRNASYTFLIDNIEDLRF</sequence>
<feature type="signal peptide" evidence="8">
    <location>
        <begin position="1"/>
        <end position="18"/>
    </location>
</feature>
<dbReference type="GO" id="GO:0006629">
    <property type="term" value="P:lipid metabolic process"/>
    <property type="evidence" value="ECO:0007669"/>
    <property type="project" value="UniProtKB-KW"/>
</dbReference>
<dbReference type="InterPro" id="IPR050309">
    <property type="entry name" value="Type-B_Carboxylest/Lipase"/>
</dbReference>
<dbReference type="OrthoDB" id="408631at2759"/>
<dbReference type="GO" id="GO:0016787">
    <property type="term" value="F:hydrolase activity"/>
    <property type="evidence" value="ECO:0007669"/>
    <property type="project" value="UniProtKB-KW"/>
</dbReference>
<keyword evidence="6" id="KW-0443">Lipid metabolism</keyword>
<comment type="subcellular location">
    <subcellularLocation>
        <location evidence="1">Secreted</location>
    </subcellularLocation>
</comment>
<dbReference type="EC" id="3.1.1.-" evidence="8"/>
<keyword evidence="4 8" id="KW-0732">Signal</keyword>
<dbReference type="HOGENOM" id="CLU_006586_10_6_1"/>
<evidence type="ECO:0000313" key="11">
    <source>
        <dbReference type="Proteomes" id="UP000024376"/>
    </source>
</evidence>
<feature type="chain" id="PRO_5005101801" description="Carboxylic ester hydrolase" evidence="8">
    <location>
        <begin position="19"/>
        <end position="576"/>
    </location>
</feature>